<feature type="compositionally biased region" description="Basic and acidic residues" evidence="1">
    <location>
        <begin position="15"/>
        <end position="25"/>
    </location>
</feature>
<proteinExistence type="predicted"/>
<keyword evidence="2" id="KW-0472">Membrane</keyword>
<reference evidence="3 4" key="1">
    <citation type="submission" date="2021-06" db="EMBL/GenBank/DDBJ databases">
        <title>Genome-based taxonomic framework of Microbacterium strains isolated from marine environment, the description of four new species and reclassification of four preexisting species.</title>
        <authorList>
            <person name="Lee S.D."/>
            <person name="Kim S.-M."/>
            <person name="Byeon Y.-S."/>
            <person name="Yang H.L."/>
            <person name="Kim I.S."/>
        </authorList>
    </citation>
    <scope>NUCLEOTIDE SEQUENCE [LARGE SCALE GENOMIC DNA]</scope>
    <source>
        <strain evidence="3 4">KSW4-10</strain>
    </source>
</reference>
<keyword evidence="2" id="KW-0812">Transmembrane</keyword>
<keyword evidence="2" id="KW-1133">Transmembrane helix</keyword>
<organism evidence="3 4">
    <name type="scientific">Microbacterium aurugineum</name>
    <dbReference type="NCBI Taxonomy" id="2851642"/>
    <lineage>
        <taxon>Bacteria</taxon>
        <taxon>Bacillati</taxon>
        <taxon>Actinomycetota</taxon>
        <taxon>Actinomycetes</taxon>
        <taxon>Micrococcales</taxon>
        <taxon>Microbacteriaceae</taxon>
        <taxon>Microbacterium</taxon>
    </lineage>
</organism>
<accession>A0ABY4J2J5</accession>
<evidence type="ECO:0000256" key="2">
    <source>
        <dbReference type="SAM" id="Phobius"/>
    </source>
</evidence>
<sequence length="217" mass="22939">MSKQTKQPPIIAELGRPETPDETAARKAASSKAYRSSQTFRNLIAALLVTVAVVAVIIFAVPRGEPVEPEPIDVAGIAAGVESTMDSPVLVPELGDFWRANSAKLLGGATVVWEVTLAPSADDERGFIKVAQAFDADASWAPQRLNGIAPTDTVRIGGLEWDVYEPGNADSNANVTYAIGTQAGDDYILLYGSRSPDSTAELAESLIPQIRSLSEAS</sequence>
<feature type="transmembrane region" description="Helical" evidence="2">
    <location>
        <begin position="40"/>
        <end position="61"/>
    </location>
</feature>
<name>A0ABY4J2J5_9MICO</name>
<dbReference type="Proteomes" id="UP000830631">
    <property type="component" value="Chromosome"/>
</dbReference>
<evidence type="ECO:0000313" key="4">
    <source>
        <dbReference type="Proteomes" id="UP000830631"/>
    </source>
</evidence>
<keyword evidence="4" id="KW-1185">Reference proteome</keyword>
<dbReference type="Pfam" id="PF14030">
    <property type="entry name" value="DUF4245"/>
    <property type="match status" value="1"/>
</dbReference>
<feature type="region of interest" description="Disordered" evidence="1">
    <location>
        <begin position="1"/>
        <end position="31"/>
    </location>
</feature>
<gene>
    <name evidence="3" type="ORF">KV397_11100</name>
</gene>
<evidence type="ECO:0000313" key="3">
    <source>
        <dbReference type="EMBL" id="UPL18261.1"/>
    </source>
</evidence>
<dbReference type="InterPro" id="IPR025339">
    <property type="entry name" value="DUF4245"/>
</dbReference>
<protein>
    <submittedName>
        <fullName evidence="3">DUF4245 domain-containing protein</fullName>
    </submittedName>
</protein>
<dbReference type="EMBL" id="CP078078">
    <property type="protein sequence ID" value="UPL18261.1"/>
    <property type="molecule type" value="Genomic_DNA"/>
</dbReference>
<dbReference type="RefSeq" id="WP_261811282.1">
    <property type="nucleotide sequence ID" value="NZ_CP078078.1"/>
</dbReference>
<evidence type="ECO:0000256" key="1">
    <source>
        <dbReference type="SAM" id="MobiDB-lite"/>
    </source>
</evidence>